<dbReference type="Proteomes" id="UP000813463">
    <property type="component" value="Chromosome 6"/>
</dbReference>
<evidence type="ECO:0000313" key="3">
    <source>
        <dbReference type="RefSeq" id="XP_056688347.1"/>
    </source>
</evidence>
<name>A0ABM3QY94_SPIOL</name>
<dbReference type="PROSITE" id="PS50879">
    <property type="entry name" value="RNASE_H_1"/>
    <property type="match status" value="1"/>
</dbReference>
<evidence type="ECO:0000259" key="1">
    <source>
        <dbReference type="PROSITE" id="PS50879"/>
    </source>
</evidence>
<reference evidence="2" key="1">
    <citation type="journal article" date="2021" name="Nat. Commun.">
        <title>Genomic analyses provide insights into spinach domestication and the genetic basis of agronomic traits.</title>
        <authorList>
            <person name="Cai X."/>
            <person name="Sun X."/>
            <person name="Xu C."/>
            <person name="Sun H."/>
            <person name="Wang X."/>
            <person name="Ge C."/>
            <person name="Zhang Z."/>
            <person name="Wang Q."/>
            <person name="Fei Z."/>
            <person name="Jiao C."/>
            <person name="Wang Q."/>
        </authorList>
    </citation>
    <scope>NUCLEOTIDE SEQUENCE [LARGE SCALE GENOMIC DNA]</scope>
    <source>
        <strain evidence="2">cv. Varoflay</strain>
    </source>
</reference>
<reference evidence="3" key="2">
    <citation type="submission" date="2025-08" db="UniProtKB">
        <authorList>
            <consortium name="RefSeq"/>
        </authorList>
    </citation>
    <scope>IDENTIFICATION</scope>
    <source>
        <tissue evidence="3">Leaf</tissue>
    </source>
</reference>
<organism evidence="2 3">
    <name type="scientific">Spinacia oleracea</name>
    <name type="common">Spinach</name>
    <dbReference type="NCBI Taxonomy" id="3562"/>
    <lineage>
        <taxon>Eukaryota</taxon>
        <taxon>Viridiplantae</taxon>
        <taxon>Streptophyta</taxon>
        <taxon>Embryophyta</taxon>
        <taxon>Tracheophyta</taxon>
        <taxon>Spermatophyta</taxon>
        <taxon>Magnoliopsida</taxon>
        <taxon>eudicotyledons</taxon>
        <taxon>Gunneridae</taxon>
        <taxon>Pentapetalae</taxon>
        <taxon>Caryophyllales</taxon>
        <taxon>Chenopodiaceae</taxon>
        <taxon>Chenopodioideae</taxon>
        <taxon>Anserineae</taxon>
        <taxon>Spinacia</taxon>
    </lineage>
</organism>
<sequence>MSQKEKITFWIKRTNAPRFFEDANERSKKPQNKAYHDKSIEGKLVADFLAELSNENTTTEAYLLPDEELLMIEDDYWTLYFDDASNQKGCGVGVLVVIPEGAHVPISVKVDFEATNNVTEYEACIVGMESAASLGAKHLRVFSDSSLIINQISRKWKVRSTSLSIYQAHLDQIAEKFEEIEFTYLPRDDNQFSDALAKLASMLNIPNEMDGMNL</sequence>
<dbReference type="RefSeq" id="XP_056688347.1">
    <property type="nucleotide sequence ID" value="XM_056832369.1"/>
</dbReference>
<accession>A0ABM3QY94</accession>
<dbReference type="PANTHER" id="PTHR48475:SF1">
    <property type="entry name" value="RNASE H TYPE-1 DOMAIN-CONTAINING PROTEIN"/>
    <property type="match status" value="1"/>
</dbReference>
<feature type="domain" description="RNase H type-1" evidence="1">
    <location>
        <begin position="73"/>
        <end position="202"/>
    </location>
</feature>
<dbReference type="Gene3D" id="3.30.420.10">
    <property type="entry name" value="Ribonuclease H-like superfamily/Ribonuclease H"/>
    <property type="match status" value="1"/>
</dbReference>
<dbReference type="InterPro" id="IPR012337">
    <property type="entry name" value="RNaseH-like_sf"/>
</dbReference>
<proteinExistence type="predicted"/>
<dbReference type="InterPro" id="IPR036397">
    <property type="entry name" value="RNaseH_sf"/>
</dbReference>
<protein>
    <recommendedName>
        <fullName evidence="1">RNase H type-1 domain-containing protein</fullName>
    </recommendedName>
</protein>
<dbReference type="Pfam" id="PF13456">
    <property type="entry name" value="RVT_3"/>
    <property type="match status" value="1"/>
</dbReference>
<keyword evidence="2" id="KW-1185">Reference proteome</keyword>
<evidence type="ECO:0000313" key="2">
    <source>
        <dbReference type="Proteomes" id="UP000813463"/>
    </source>
</evidence>
<dbReference type="GeneID" id="110780650"/>
<dbReference type="SUPFAM" id="SSF53098">
    <property type="entry name" value="Ribonuclease H-like"/>
    <property type="match status" value="1"/>
</dbReference>
<dbReference type="InterPro" id="IPR002156">
    <property type="entry name" value="RNaseH_domain"/>
</dbReference>
<dbReference type="CDD" id="cd09279">
    <property type="entry name" value="RNase_HI_like"/>
    <property type="match status" value="1"/>
</dbReference>
<dbReference type="PANTHER" id="PTHR48475">
    <property type="entry name" value="RIBONUCLEASE H"/>
    <property type="match status" value="1"/>
</dbReference>
<gene>
    <name evidence="3" type="primary">LOC110780650</name>
</gene>